<evidence type="ECO:0000313" key="2">
    <source>
        <dbReference type="Proteomes" id="UP000789901"/>
    </source>
</evidence>
<reference evidence="1 2" key="1">
    <citation type="submission" date="2021-06" db="EMBL/GenBank/DDBJ databases">
        <authorList>
            <person name="Kallberg Y."/>
            <person name="Tangrot J."/>
            <person name="Rosling A."/>
        </authorList>
    </citation>
    <scope>NUCLEOTIDE SEQUENCE [LARGE SCALE GENOMIC DNA]</scope>
    <source>
        <strain evidence="1 2">120-4 pot B 10/14</strain>
    </source>
</reference>
<proteinExistence type="predicted"/>
<comment type="caution">
    <text evidence="1">The sequence shown here is derived from an EMBL/GenBank/DDBJ whole genome shotgun (WGS) entry which is preliminary data.</text>
</comment>
<sequence>VAAITLRKAMLQTDKAAIQYVIKVCEHSSSEQGNSLYTPAVSTKYLLNSLPVYTFVILTNALNDLDLVASKIVPLR</sequence>
<name>A0ABN7XAF3_GIGMA</name>
<gene>
    <name evidence="1" type="ORF">GMARGA_LOCUS40933</name>
</gene>
<organism evidence="1 2">
    <name type="scientific">Gigaspora margarita</name>
    <dbReference type="NCBI Taxonomy" id="4874"/>
    <lineage>
        <taxon>Eukaryota</taxon>
        <taxon>Fungi</taxon>
        <taxon>Fungi incertae sedis</taxon>
        <taxon>Mucoromycota</taxon>
        <taxon>Glomeromycotina</taxon>
        <taxon>Glomeromycetes</taxon>
        <taxon>Diversisporales</taxon>
        <taxon>Gigasporaceae</taxon>
        <taxon>Gigaspora</taxon>
    </lineage>
</organism>
<feature type="non-terminal residue" evidence="1">
    <location>
        <position position="76"/>
    </location>
</feature>
<protein>
    <submittedName>
        <fullName evidence="1">2707_t:CDS:1</fullName>
    </submittedName>
</protein>
<evidence type="ECO:0000313" key="1">
    <source>
        <dbReference type="EMBL" id="CAG8851827.1"/>
    </source>
</evidence>
<dbReference type="EMBL" id="CAJVQB010108085">
    <property type="protein sequence ID" value="CAG8851827.1"/>
    <property type="molecule type" value="Genomic_DNA"/>
</dbReference>
<feature type="non-terminal residue" evidence="1">
    <location>
        <position position="1"/>
    </location>
</feature>
<keyword evidence="2" id="KW-1185">Reference proteome</keyword>
<dbReference type="Proteomes" id="UP000789901">
    <property type="component" value="Unassembled WGS sequence"/>
</dbReference>
<accession>A0ABN7XAF3</accession>